<dbReference type="PROSITE" id="PS50885">
    <property type="entry name" value="HAMP"/>
    <property type="match status" value="1"/>
</dbReference>
<dbReference type="Gene3D" id="3.30.565.10">
    <property type="entry name" value="Histidine kinase-like ATPase, C-terminal domain"/>
    <property type="match status" value="1"/>
</dbReference>
<dbReference type="InterPro" id="IPR036890">
    <property type="entry name" value="HATPase_C_sf"/>
</dbReference>
<dbReference type="AlphaFoldDB" id="A0A242MEK1"/>
<dbReference type="GO" id="GO:0005886">
    <property type="term" value="C:plasma membrane"/>
    <property type="evidence" value="ECO:0007669"/>
    <property type="project" value="TreeGrafter"/>
</dbReference>
<dbReference type="InterPro" id="IPR003661">
    <property type="entry name" value="HisK_dim/P_dom"/>
</dbReference>
<proteinExistence type="predicted"/>
<reference evidence="14 15" key="1">
    <citation type="submission" date="2017-03" db="EMBL/GenBank/DDBJ databases">
        <title>Genome analysis of strain PAMC 26510.</title>
        <authorList>
            <person name="Oh H.-M."/>
            <person name="Yang J.-A."/>
        </authorList>
    </citation>
    <scope>NUCLEOTIDE SEQUENCE [LARGE SCALE GENOMIC DNA]</scope>
    <source>
        <strain evidence="14 15">PAMC 26510</strain>
    </source>
</reference>
<dbReference type="CDD" id="cd00082">
    <property type="entry name" value="HisKA"/>
    <property type="match status" value="1"/>
</dbReference>
<comment type="caution">
    <text evidence="14">The sequence shown here is derived from an EMBL/GenBank/DDBJ whole genome shotgun (WGS) entry which is preliminary data.</text>
</comment>
<evidence type="ECO:0000256" key="3">
    <source>
        <dbReference type="ARBA" id="ARBA00012438"/>
    </source>
</evidence>
<evidence type="ECO:0000256" key="11">
    <source>
        <dbReference type="SAM" id="Phobius"/>
    </source>
</evidence>
<evidence type="ECO:0000256" key="9">
    <source>
        <dbReference type="ARBA" id="ARBA00023012"/>
    </source>
</evidence>
<accession>A0A242MEK1</accession>
<dbReference type="PRINTS" id="PR00344">
    <property type="entry name" value="BCTRLSENSOR"/>
</dbReference>
<keyword evidence="6 11" id="KW-0812">Transmembrane</keyword>
<dbReference type="GO" id="GO:0000155">
    <property type="term" value="F:phosphorelay sensor kinase activity"/>
    <property type="evidence" value="ECO:0007669"/>
    <property type="project" value="InterPro"/>
</dbReference>
<feature type="domain" description="Histidine kinase" evidence="12">
    <location>
        <begin position="255"/>
        <end position="453"/>
    </location>
</feature>
<evidence type="ECO:0000259" key="12">
    <source>
        <dbReference type="PROSITE" id="PS50109"/>
    </source>
</evidence>
<dbReference type="PROSITE" id="PS50109">
    <property type="entry name" value="HIS_KIN"/>
    <property type="match status" value="1"/>
</dbReference>
<dbReference type="Pfam" id="PF00512">
    <property type="entry name" value="HisKA"/>
    <property type="match status" value="1"/>
</dbReference>
<dbReference type="PANTHER" id="PTHR45436:SF15">
    <property type="entry name" value="SENSOR HISTIDINE KINASE CUSS"/>
    <property type="match status" value="1"/>
</dbReference>
<evidence type="ECO:0000256" key="10">
    <source>
        <dbReference type="ARBA" id="ARBA00023136"/>
    </source>
</evidence>
<evidence type="ECO:0000256" key="6">
    <source>
        <dbReference type="ARBA" id="ARBA00022692"/>
    </source>
</evidence>
<feature type="transmembrane region" description="Helical" evidence="11">
    <location>
        <begin position="173"/>
        <end position="197"/>
    </location>
</feature>
<dbReference type="InterPro" id="IPR050428">
    <property type="entry name" value="TCS_sensor_his_kinase"/>
</dbReference>
<dbReference type="EMBL" id="NBTY01000148">
    <property type="protein sequence ID" value="OTP69576.1"/>
    <property type="molecule type" value="Genomic_DNA"/>
</dbReference>
<dbReference type="InterPro" id="IPR036097">
    <property type="entry name" value="HisK_dim/P_sf"/>
</dbReference>
<evidence type="ECO:0000256" key="1">
    <source>
        <dbReference type="ARBA" id="ARBA00000085"/>
    </source>
</evidence>
<gene>
    <name evidence="14" type="ORF">PAMC26510_26370</name>
</gene>
<organism evidence="14 15">
    <name type="scientific">Caballeronia sordidicola</name>
    <name type="common">Burkholderia sordidicola</name>
    <dbReference type="NCBI Taxonomy" id="196367"/>
    <lineage>
        <taxon>Bacteria</taxon>
        <taxon>Pseudomonadati</taxon>
        <taxon>Pseudomonadota</taxon>
        <taxon>Betaproteobacteria</taxon>
        <taxon>Burkholderiales</taxon>
        <taxon>Burkholderiaceae</taxon>
        <taxon>Caballeronia</taxon>
    </lineage>
</organism>
<dbReference type="InterPro" id="IPR004358">
    <property type="entry name" value="Sig_transdc_His_kin-like_C"/>
</dbReference>
<dbReference type="InterPro" id="IPR003594">
    <property type="entry name" value="HATPase_dom"/>
</dbReference>
<name>A0A242MEK1_CABSO</name>
<evidence type="ECO:0000256" key="7">
    <source>
        <dbReference type="ARBA" id="ARBA00022777"/>
    </source>
</evidence>
<dbReference type="Pfam" id="PF02518">
    <property type="entry name" value="HATPase_c"/>
    <property type="match status" value="1"/>
</dbReference>
<comment type="catalytic activity">
    <reaction evidence="1">
        <text>ATP + protein L-histidine = ADP + protein N-phospho-L-histidine.</text>
        <dbReference type="EC" id="2.7.13.3"/>
    </reaction>
</comment>
<evidence type="ECO:0000256" key="5">
    <source>
        <dbReference type="ARBA" id="ARBA00022679"/>
    </source>
</evidence>
<evidence type="ECO:0000256" key="8">
    <source>
        <dbReference type="ARBA" id="ARBA00022989"/>
    </source>
</evidence>
<dbReference type="InterPro" id="IPR005467">
    <property type="entry name" value="His_kinase_dom"/>
</dbReference>
<protein>
    <recommendedName>
        <fullName evidence="3">histidine kinase</fullName>
        <ecNumber evidence="3">2.7.13.3</ecNumber>
    </recommendedName>
</protein>
<dbReference type="EC" id="2.7.13.3" evidence="3"/>
<keyword evidence="8 11" id="KW-1133">Transmembrane helix</keyword>
<keyword evidence="10 11" id="KW-0472">Membrane</keyword>
<evidence type="ECO:0000256" key="2">
    <source>
        <dbReference type="ARBA" id="ARBA00004141"/>
    </source>
</evidence>
<dbReference type="Pfam" id="PF00672">
    <property type="entry name" value="HAMP"/>
    <property type="match status" value="1"/>
</dbReference>
<evidence type="ECO:0000313" key="15">
    <source>
        <dbReference type="Proteomes" id="UP000194546"/>
    </source>
</evidence>
<dbReference type="SMART" id="SM00387">
    <property type="entry name" value="HATPase_c"/>
    <property type="match status" value="1"/>
</dbReference>
<dbReference type="SMART" id="SM00388">
    <property type="entry name" value="HisKA"/>
    <property type="match status" value="1"/>
</dbReference>
<dbReference type="Proteomes" id="UP000194546">
    <property type="component" value="Unassembled WGS sequence"/>
</dbReference>
<dbReference type="SUPFAM" id="SSF55874">
    <property type="entry name" value="ATPase domain of HSP90 chaperone/DNA topoisomerase II/histidine kinase"/>
    <property type="match status" value="1"/>
</dbReference>
<dbReference type="SUPFAM" id="SSF47384">
    <property type="entry name" value="Homodimeric domain of signal transducing histidine kinase"/>
    <property type="match status" value="1"/>
</dbReference>
<feature type="transmembrane region" description="Helical" evidence="11">
    <location>
        <begin position="12"/>
        <end position="36"/>
    </location>
</feature>
<keyword evidence="5" id="KW-0808">Transferase</keyword>
<feature type="domain" description="HAMP" evidence="13">
    <location>
        <begin position="194"/>
        <end position="247"/>
    </location>
</feature>
<dbReference type="PANTHER" id="PTHR45436">
    <property type="entry name" value="SENSOR HISTIDINE KINASE YKOH"/>
    <property type="match status" value="1"/>
</dbReference>
<dbReference type="InterPro" id="IPR003660">
    <property type="entry name" value="HAMP_dom"/>
</dbReference>
<dbReference type="Gene3D" id="1.10.287.130">
    <property type="match status" value="1"/>
</dbReference>
<comment type="subcellular location">
    <subcellularLocation>
        <location evidence="2">Membrane</location>
        <topology evidence="2">Multi-pass membrane protein</topology>
    </subcellularLocation>
</comment>
<evidence type="ECO:0000256" key="4">
    <source>
        <dbReference type="ARBA" id="ARBA00022553"/>
    </source>
</evidence>
<sequence length="453" mass="49819">MFRYWVRSLSARLWLTSVTALVICLGVIAAITMYTFSHSPPRMLQRHADIRAAQRIVDGLRFDSHGQPVAVALDEQSAWLFNVATNDLMYRVLDDRGHLLLASGKAAGGEQWEKGNPAEESREDREVSINGRPFDLVTRETQRGNARFVVQVATSVAFNKAVLSMKVKPIPGIVGWTIALATIIFGLTLTFTVHRLLRPLRAASRAAASITPSSLTMRLSDKGMPSEIKPLITAFNDALSRLENGFIVQQAFLASAAHELQTPLTLIRGQIELQPGIEKKELIYREIDLMARQVRQLLHLAEVSESQNFVFSDVNWADVADDVAGYFALKASTENVSLELDSPVIASVIKADRSALFILLKNLVENAINVTPAGGRVTVSVDGSSIRVSDEGYGIDPEHLPFLFQRFWRAPDVQHDGAGLGLAICKEIAGAHGWQINVRRLQVGTAFSVVFNA</sequence>
<keyword evidence="7 14" id="KW-0418">Kinase</keyword>
<evidence type="ECO:0000313" key="14">
    <source>
        <dbReference type="EMBL" id="OTP69576.1"/>
    </source>
</evidence>
<keyword evidence="4" id="KW-0597">Phosphoprotein</keyword>
<keyword evidence="9" id="KW-0902">Two-component regulatory system</keyword>
<dbReference type="SMART" id="SM00304">
    <property type="entry name" value="HAMP"/>
    <property type="match status" value="1"/>
</dbReference>
<evidence type="ECO:0000259" key="13">
    <source>
        <dbReference type="PROSITE" id="PS50885"/>
    </source>
</evidence>
<dbReference type="RefSeq" id="WP_086382816.1">
    <property type="nucleotide sequence ID" value="NZ_NBTY01000148.1"/>
</dbReference>